<feature type="non-terminal residue" evidence="2">
    <location>
        <position position="134"/>
    </location>
</feature>
<gene>
    <name evidence="2" type="ORF">B4U79_10377</name>
</gene>
<protein>
    <recommendedName>
        <fullName evidence="1">DDE-1 domain-containing protein</fullName>
    </recommendedName>
</protein>
<dbReference type="Proteomes" id="UP000285301">
    <property type="component" value="Unassembled WGS sequence"/>
</dbReference>
<keyword evidence="3" id="KW-1185">Reference proteome</keyword>
<dbReference type="InterPro" id="IPR050863">
    <property type="entry name" value="CenT-Element_Derived"/>
</dbReference>
<feature type="non-terminal residue" evidence="2">
    <location>
        <position position="1"/>
    </location>
</feature>
<proteinExistence type="predicted"/>
<dbReference type="PANTHER" id="PTHR19303">
    <property type="entry name" value="TRANSPOSON"/>
    <property type="match status" value="1"/>
</dbReference>
<dbReference type="InterPro" id="IPR004875">
    <property type="entry name" value="DDE_SF_endonuclease_dom"/>
</dbReference>
<dbReference type="EMBL" id="NCKU01019972">
    <property type="protein sequence ID" value="RWR98655.1"/>
    <property type="molecule type" value="Genomic_DNA"/>
</dbReference>
<accession>A0A443Q6M9</accession>
<comment type="caution">
    <text evidence="2">The sequence shown here is derived from an EMBL/GenBank/DDBJ whole genome shotgun (WGS) entry which is preliminary data.</text>
</comment>
<dbReference type="PANTHER" id="PTHR19303:SF73">
    <property type="entry name" value="PROTEIN PDC2"/>
    <property type="match status" value="1"/>
</dbReference>
<evidence type="ECO:0000313" key="3">
    <source>
        <dbReference type="Proteomes" id="UP000285301"/>
    </source>
</evidence>
<evidence type="ECO:0000259" key="1">
    <source>
        <dbReference type="Pfam" id="PF03184"/>
    </source>
</evidence>
<sequence length="134" mass="15205">TTLATKRISGRKKNKERLTTALCCNADGSFKLPPLVIGKFKNPRAFKNVNLNVGIKYRWNSKAWMTGLLFQESPDSPQKLNVLGAVRFIVNAWDNVSQQTIINCWNHTGLIKKEESIVDNLTIEKDTEINLMKD</sequence>
<dbReference type="STRING" id="1965070.A0A443Q6M9"/>
<evidence type="ECO:0000313" key="2">
    <source>
        <dbReference type="EMBL" id="RWR98655.1"/>
    </source>
</evidence>
<dbReference type="AlphaFoldDB" id="A0A443Q6M9"/>
<name>A0A443Q6M9_9ACAR</name>
<feature type="domain" description="DDE-1" evidence="1">
    <location>
        <begin position="15"/>
        <end position="72"/>
    </location>
</feature>
<dbReference type="OrthoDB" id="6514731at2759"/>
<organism evidence="2 3">
    <name type="scientific">Dinothrombium tinctorium</name>
    <dbReference type="NCBI Taxonomy" id="1965070"/>
    <lineage>
        <taxon>Eukaryota</taxon>
        <taxon>Metazoa</taxon>
        <taxon>Ecdysozoa</taxon>
        <taxon>Arthropoda</taxon>
        <taxon>Chelicerata</taxon>
        <taxon>Arachnida</taxon>
        <taxon>Acari</taxon>
        <taxon>Acariformes</taxon>
        <taxon>Trombidiformes</taxon>
        <taxon>Prostigmata</taxon>
        <taxon>Anystina</taxon>
        <taxon>Parasitengona</taxon>
        <taxon>Trombidioidea</taxon>
        <taxon>Trombidiidae</taxon>
        <taxon>Dinothrombium</taxon>
    </lineage>
</organism>
<reference evidence="2 3" key="1">
    <citation type="journal article" date="2018" name="Gigascience">
        <title>Genomes of trombidid mites reveal novel predicted allergens and laterally-transferred genes associated with secondary metabolism.</title>
        <authorList>
            <person name="Dong X."/>
            <person name="Chaisiri K."/>
            <person name="Xia D."/>
            <person name="Armstrong S.D."/>
            <person name="Fang Y."/>
            <person name="Donnelly M.J."/>
            <person name="Kadowaki T."/>
            <person name="McGarry J.W."/>
            <person name="Darby A.C."/>
            <person name="Makepeace B.L."/>
        </authorList>
    </citation>
    <scope>NUCLEOTIDE SEQUENCE [LARGE SCALE GENOMIC DNA]</scope>
    <source>
        <strain evidence="2">UoL-WK</strain>
    </source>
</reference>
<dbReference type="GO" id="GO:0003677">
    <property type="term" value="F:DNA binding"/>
    <property type="evidence" value="ECO:0007669"/>
    <property type="project" value="TreeGrafter"/>
</dbReference>
<dbReference type="GO" id="GO:0005634">
    <property type="term" value="C:nucleus"/>
    <property type="evidence" value="ECO:0007669"/>
    <property type="project" value="TreeGrafter"/>
</dbReference>
<dbReference type="Pfam" id="PF03184">
    <property type="entry name" value="DDE_1"/>
    <property type="match status" value="1"/>
</dbReference>